<dbReference type="SUPFAM" id="SSF56112">
    <property type="entry name" value="Protein kinase-like (PK-like)"/>
    <property type="match status" value="1"/>
</dbReference>
<keyword evidence="2" id="KW-0808">Transferase</keyword>
<reference evidence="7 8" key="1">
    <citation type="submission" date="2024-05" db="EMBL/GenBank/DDBJ databases">
        <authorList>
            <person name="Wallberg A."/>
        </authorList>
    </citation>
    <scope>NUCLEOTIDE SEQUENCE [LARGE SCALE GENOMIC DNA]</scope>
</reference>
<dbReference type="AlphaFoldDB" id="A0AAV2Q385"/>
<evidence type="ECO:0000256" key="4">
    <source>
        <dbReference type="ARBA" id="ARBA00022777"/>
    </source>
</evidence>
<evidence type="ECO:0000313" key="8">
    <source>
        <dbReference type="Proteomes" id="UP001497623"/>
    </source>
</evidence>
<protein>
    <recommendedName>
        <fullName evidence="6">Protein kinase domain-containing protein</fullName>
    </recommendedName>
</protein>
<keyword evidence="4" id="KW-0418">Kinase</keyword>
<evidence type="ECO:0000256" key="2">
    <source>
        <dbReference type="ARBA" id="ARBA00022679"/>
    </source>
</evidence>
<dbReference type="GO" id="GO:0005524">
    <property type="term" value="F:ATP binding"/>
    <property type="evidence" value="ECO:0007669"/>
    <property type="project" value="UniProtKB-KW"/>
</dbReference>
<comment type="caution">
    <text evidence="7">The sequence shown here is derived from an EMBL/GenBank/DDBJ whole genome shotgun (WGS) entry which is preliminary data.</text>
</comment>
<keyword evidence="3" id="KW-0547">Nucleotide-binding</keyword>
<gene>
    <name evidence="7" type="ORF">MNOR_LOCUS8016</name>
</gene>
<dbReference type="InterPro" id="IPR000719">
    <property type="entry name" value="Prot_kinase_dom"/>
</dbReference>
<dbReference type="Proteomes" id="UP001497623">
    <property type="component" value="Unassembled WGS sequence"/>
</dbReference>
<evidence type="ECO:0000259" key="6">
    <source>
        <dbReference type="PROSITE" id="PS50011"/>
    </source>
</evidence>
<evidence type="ECO:0000313" key="7">
    <source>
        <dbReference type="EMBL" id="CAL4069754.1"/>
    </source>
</evidence>
<keyword evidence="5" id="KW-0067">ATP-binding</keyword>
<dbReference type="Gene3D" id="1.10.510.10">
    <property type="entry name" value="Transferase(Phosphotransferase) domain 1"/>
    <property type="match status" value="1"/>
</dbReference>
<dbReference type="PANTHER" id="PTHR24345">
    <property type="entry name" value="SERINE/THREONINE-PROTEIN KINASE PLK"/>
    <property type="match status" value="1"/>
</dbReference>
<keyword evidence="8" id="KW-1185">Reference proteome</keyword>
<dbReference type="PROSITE" id="PS00108">
    <property type="entry name" value="PROTEIN_KINASE_ST"/>
    <property type="match status" value="1"/>
</dbReference>
<sequence>MIVVGEYRVGNVLGRGRFGWVSRAIHQILGHAVAVKHQPWPVGDAECSGSSGDHAACEHVEEDKWRAALEHEAHFLAKISHPSIVALLDILRLPTGGLYVCLEDLGDTTLASLVYRHYSMYESGLAEPFVACVFHQVTRGLKHLHECGILHRDIKPENIMVFLHKEKDNDLYKPVAKLIDLGLAATWTPNNPLCTAVTRVGTVTYMAPELTGSAHKYGPEVDVFSLGVTLYYSLIGETPFVEYQRNGCRGTTALFGLMAQHLDALDTISNSASLLVQGMLKTDPKNRWTLDKVCTCNWLTDIFPESTLYTPVNQAFCDLLFSTPVPDDSCSDNSQSSSFQSSESECKSNTSFSGSFSNVMNSFTSHLSFSDEENSEILEIEHGKKDISAIKFLNELNNTHSVNTKGRKGYNGIFSEILEWNRKDLIGIRQFLTKSTGSIDSF</sequence>
<dbReference type="EMBL" id="CAXKWB010003637">
    <property type="protein sequence ID" value="CAL4069754.1"/>
    <property type="molecule type" value="Genomic_DNA"/>
</dbReference>
<dbReference type="GO" id="GO:0004674">
    <property type="term" value="F:protein serine/threonine kinase activity"/>
    <property type="evidence" value="ECO:0007669"/>
    <property type="project" value="UniProtKB-KW"/>
</dbReference>
<dbReference type="Pfam" id="PF00069">
    <property type="entry name" value="Pkinase"/>
    <property type="match status" value="1"/>
</dbReference>
<evidence type="ECO:0000256" key="5">
    <source>
        <dbReference type="ARBA" id="ARBA00022840"/>
    </source>
</evidence>
<evidence type="ECO:0000256" key="1">
    <source>
        <dbReference type="ARBA" id="ARBA00022527"/>
    </source>
</evidence>
<dbReference type="InterPro" id="IPR008271">
    <property type="entry name" value="Ser/Thr_kinase_AS"/>
</dbReference>
<evidence type="ECO:0000256" key="3">
    <source>
        <dbReference type="ARBA" id="ARBA00022741"/>
    </source>
</evidence>
<dbReference type="PROSITE" id="PS50011">
    <property type="entry name" value="PROTEIN_KINASE_DOM"/>
    <property type="match status" value="1"/>
</dbReference>
<dbReference type="PANTHER" id="PTHR24345:SF0">
    <property type="entry name" value="CELL CYCLE SERINE_THREONINE-PROTEIN KINASE CDC5_MSD2"/>
    <property type="match status" value="1"/>
</dbReference>
<proteinExistence type="predicted"/>
<organism evidence="7 8">
    <name type="scientific">Meganyctiphanes norvegica</name>
    <name type="common">Northern krill</name>
    <name type="synonym">Thysanopoda norvegica</name>
    <dbReference type="NCBI Taxonomy" id="48144"/>
    <lineage>
        <taxon>Eukaryota</taxon>
        <taxon>Metazoa</taxon>
        <taxon>Ecdysozoa</taxon>
        <taxon>Arthropoda</taxon>
        <taxon>Crustacea</taxon>
        <taxon>Multicrustacea</taxon>
        <taxon>Malacostraca</taxon>
        <taxon>Eumalacostraca</taxon>
        <taxon>Eucarida</taxon>
        <taxon>Euphausiacea</taxon>
        <taxon>Euphausiidae</taxon>
        <taxon>Meganyctiphanes</taxon>
    </lineage>
</organism>
<keyword evidence="1" id="KW-0723">Serine/threonine-protein kinase</keyword>
<feature type="domain" description="Protein kinase" evidence="6">
    <location>
        <begin position="7"/>
        <end position="299"/>
    </location>
</feature>
<name>A0AAV2Q385_MEGNR</name>
<dbReference type="GO" id="GO:0005634">
    <property type="term" value="C:nucleus"/>
    <property type="evidence" value="ECO:0007669"/>
    <property type="project" value="TreeGrafter"/>
</dbReference>
<accession>A0AAV2Q385</accession>
<dbReference type="SMART" id="SM00220">
    <property type="entry name" value="S_TKc"/>
    <property type="match status" value="1"/>
</dbReference>
<dbReference type="CDD" id="cd14014">
    <property type="entry name" value="STKc_PknB_like"/>
    <property type="match status" value="1"/>
</dbReference>
<dbReference type="InterPro" id="IPR011009">
    <property type="entry name" value="Kinase-like_dom_sf"/>
</dbReference>